<dbReference type="PANTHER" id="PTHR13939:SF0">
    <property type="entry name" value="NMN AMIDOHYDROLASE-LIKE PROTEIN YFAY"/>
    <property type="match status" value="1"/>
</dbReference>
<dbReference type="SUPFAM" id="SSF53218">
    <property type="entry name" value="Molybdenum cofactor biosynthesis proteins"/>
    <property type="match status" value="1"/>
</dbReference>
<accession>A0AAF0D3U3</accession>
<evidence type="ECO:0000313" key="3">
    <source>
        <dbReference type="Proteomes" id="UP000186851"/>
    </source>
</evidence>
<name>A0AAF0D3U3_ODILC</name>
<protein>
    <submittedName>
        <fullName evidence="2">Molybdopterin-binding protein</fullName>
    </submittedName>
</protein>
<gene>
    <name evidence="2" type="ORF">OdinLCB4_001870</name>
</gene>
<dbReference type="PANTHER" id="PTHR13939">
    <property type="entry name" value="NICOTINAMIDE-NUCLEOTIDE AMIDOHYDROLASE PNCC"/>
    <property type="match status" value="1"/>
</dbReference>
<evidence type="ECO:0000259" key="1">
    <source>
        <dbReference type="SMART" id="SM00852"/>
    </source>
</evidence>
<dbReference type="InterPro" id="IPR036425">
    <property type="entry name" value="MoaB/Mog-like_dom_sf"/>
</dbReference>
<dbReference type="CDD" id="cd00885">
    <property type="entry name" value="cinA"/>
    <property type="match status" value="1"/>
</dbReference>
<dbReference type="AlphaFoldDB" id="A0AAF0D3U3"/>
<reference evidence="2" key="2">
    <citation type="journal article" date="2022" name="Nat. Microbiol.">
        <title>A closed Candidatus Odinarchaeum chromosome exposes Asgard archaeal viruses.</title>
        <authorList>
            <person name="Tamarit D."/>
            <person name="Caceres E.F."/>
            <person name="Krupovic M."/>
            <person name="Nijland R."/>
            <person name="Eme L."/>
            <person name="Robinson N.P."/>
            <person name="Ettema T.J.G."/>
        </authorList>
    </citation>
    <scope>NUCLEOTIDE SEQUENCE</scope>
    <source>
        <strain evidence="2">LCB_4</strain>
    </source>
</reference>
<sequence length="253" mass="28190">MLNTNSQWLSKNITKLGGSVKRIYTIGDSVEEISDIIKYIINRRPEYLIISGGLGPTFDDKTLQGLAVALNKRLIINKTALESVQEKYRKLYSKGLIKTGVLLKSRIKMAELPEGAEPLENPVGTAPAVKIEYESVKIYCLPGVPEELKAIFAKHIAPLLKKELNGIKYYERSISVEGVAESEISDEIEIIMNEVKQVYIKSHPQAYEGGCRLRICLSTKGDRNAVKILKKASEMVEEAVKKLGGRVLEGEDR</sequence>
<organism evidence="2 3">
    <name type="scientific">Odinarchaeota yellowstonii (strain LCB_4)</name>
    <dbReference type="NCBI Taxonomy" id="1841599"/>
    <lineage>
        <taxon>Archaea</taxon>
        <taxon>Promethearchaeati</taxon>
        <taxon>Candidatus Odinarchaeota</taxon>
        <taxon>Candidatus Odinarchaeia</taxon>
        <taxon>Candidatus Odinarchaeales</taxon>
        <taxon>Candidatus Odinarchaeaceae</taxon>
        <taxon>Candidatus Odinarchaeum</taxon>
    </lineage>
</organism>
<dbReference type="KEGG" id="oyw:OdinLCB4_001870"/>
<dbReference type="InterPro" id="IPR050101">
    <property type="entry name" value="CinA"/>
</dbReference>
<dbReference type="Gene3D" id="3.40.980.10">
    <property type="entry name" value="MoaB/Mog-like domain"/>
    <property type="match status" value="1"/>
</dbReference>
<proteinExistence type="predicted"/>
<dbReference type="SMART" id="SM00852">
    <property type="entry name" value="MoCF_biosynth"/>
    <property type="match status" value="1"/>
</dbReference>
<dbReference type="InterPro" id="IPR001453">
    <property type="entry name" value="MoaB/Mog_dom"/>
</dbReference>
<dbReference type="EMBL" id="CP091871">
    <property type="protein sequence ID" value="WEU41116.1"/>
    <property type="molecule type" value="Genomic_DNA"/>
</dbReference>
<evidence type="ECO:0000313" key="2">
    <source>
        <dbReference type="EMBL" id="WEU41116.1"/>
    </source>
</evidence>
<dbReference type="Pfam" id="PF00994">
    <property type="entry name" value="MoCF_biosynth"/>
    <property type="match status" value="1"/>
</dbReference>
<dbReference type="Proteomes" id="UP000186851">
    <property type="component" value="Chromosome"/>
</dbReference>
<feature type="domain" description="MoaB/Mog" evidence="1">
    <location>
        <begin position="1"/>
        <end position="162"/>
    </location>
</feature>
<reference evidence="2" key="1">
    <citation type="journal article" date="2017" name="Nature">
        <title>Asgard archaea illuminate the origin of eukaryotic cellular complexity.</title>
        <authorList>
            <person name="Zaremba-Niedzwiedzka K."/>
            <person name="Caceres E.F."/>
            <person name="Saw J.H."/>
            <person name="Backstrom D."/>
            <person name="Juzokaite L."/>
            <person name="Vancaester E."/>
            <person name="Seitz K.W."/>
            <person name="Anantharaman K."/>
            <person name="Starnawski P."/>
            <person name="Kjeldsen K.U."/>
            <person name="Scott M.B."/>
            <person name="Nunoura T."/>
            <person name="Banfield J.F."/>
            <person name="Schramm A."/>
            <person name="Baker B.J."/>
            <person name="Spang A."/>
            <person name="Ettema T.J.G."/>
        </authorList>
    </citation>
    <scope>NUCLEOTIDE SEQUENCE</scope>
    <source>
        <strain evidence="2">LCB_4</strain>
    </source>
</reference>